<dbReference type="GO" id="GO:0030655">
    <property type="term" value="P:beta-lactam antibiotic catabolic process"/>
    <property type="evidence" value="ECO:0007669"/>
    <property type="project" value="InterPro"/>
</dbReference>
<feature type="domain" description="Beta-lactamase class A catalytic" evidence="2">
    <location>
        <begin position="79"/>
        <end position="354"/>
    </location>
</feature>
<dbReference type="AlphaFoldDB" id="A0A979GAD4"/>
<proteinExistence type="predicted"/>
<dbReference type="GO" id="GO:0008800">
    <property type="term" value="F:beta-lactamase activity"/>
    <property type="evidence" value="ECO:0007669"/>
    <property type="project" value="InterPro"/>
</dbReference>
<sequence>MLRCIYLWLMLLFAACNTNKNMGTRHYQSQDPFLDTLLASHSTQLGPIYQYPQAFGLQIIYTRIDRDAANRPHFTDYYYHIDANSYFYPASTVKLPATALALEKLNDLAIAGLDRHTPMYTDSLEGISPAVLTDSSAADGQPSVEQYIKKILLVSDNDAFNRLYEFIGQETFNKRLWEKGFGNTQILHRVGVSGLSPEQNRHTNAVTFRKAGKVLYQQPAAYSQLQFSPRHDSIGHAYYNKEHQLINSPMDASQKNRLPLADLHEILRRIIFPEAVTKTSRFRLKEEDYSFLYHCMSAQPEESAHPPYDTTEFHHNYVKFLLFGGTPHNRPDADLRSFNKPGWAYGFLTDAAYIADFTHQVEFMLSATVYVNKDGILNDEHYQFEETGKPFLKALGQVIYEYELQRKRKHLPDLSRFRSDYTRIE</sequence>
<evidence type="ECO:0000259" key="2">
    <source>
        <dbReference type="Pfam" id="PF13354"/>
    </source>
</evidence>
<reference evidence="3 4" key="2">
    <citation type="journal article" date="2010" name="Stand. Genomic Sci.">
        <title>Complete genome sequence of Chitinophaga pinensis type strain (UQM 2034).</title>
        <authorList>
            <person name="Glavina Del Rio T."/>
            <person name="Abt B."/>
            <person name="Spring S."/>
            <person name="Lapidus A."/>
            <person name="Nolan M."/>
            <person name="Tice H."/>
            <person name="Copeland A."/>
            <person name="Cheng J.F."/>
            <person name="Chen F."/>
            <person name="Bruce D."/>
            <person name="Goodwin L."/>
            <person name="Pitluck S."/>
            <person name="Ivanova N."/>
            <person name="Mavromatis K."/>
            <person name="Mikhailova N."/>
            <person name="Pati A."/>
            <person name="Chen A."/>
            <person name="Palaniappan K."/>
            <person name="Land M."/>
            <person name="Hauser L."/>
            <person name="Chang Y.J."/>
            <person name="Jeffries C.D."/>
            <person name="Chain P."/>
            <person name="Saunders E."/>
            <person name="Detter J.C."/>
            <person name="Brettin T."/>
            <person name="Rohde M."/>
            <person name="Goker M."/>
            <person name="Bristow J."/>
            <person name="Eisen J.A."/>
            <person name="Markowitz V."/>
            <person name="Hugenholtz P."/>
            <person name="Kyrpides N.C."/>
            <person name="Klenk H.P."/>
            <person name="Lucas S."/>
        </authorList>
    </citation>
    <scope>NUCLEOTIDE SEQUENCE [LARGE SCALE GENOMIC DNA]</scope>
    <source>
        <strain evidence="4">ATCC 43595 / DSM 2588 / LMG 13176 / NBRC 15968 / NCIMB 11800 / UQM 2034</strain>
    </source>
</reference>
<name>A0A979GAD4_CHIPD</name>
<dbReference type="Pfam" id="PF13354">
    <property type="entry name" value="Beta-lactamase2"/>
    <property type="match status" value="1"/>
</dbReference>
<evidence type="ECO:0000313" key="4">
    <source>
        <dbReference type="Proteomes" id="UP000002215"/>
    </source>
</evidence>
<dbReference type="SUPFAM" id="SSF56601">
    <property type="entry name" value="beta-lactamase/transpeptidase-like"/>
    <property type="match status" value="1"/>
</dbReference>
<dbReference type="InterPro" id="IPR012338">
    <property type="entry name" value="Beta-lactam/transpept-like"/>
</dbReference>
<protein>
    <recommendedName>
        <fullName evidence="2">Beta-lactamase class A catalytic domain-containing protein</fullName>
    </recommendedName>
</protein>
<feature type="signal peptide" evidence="1">
    <location>
        <begin position="1"/>
        <end position="20"/>
    </location>
</feature>
<gene>
    <name evidence="3" type="ordered locus">Cpin_6255</name>
</gene>
<reference evidence="4" key="1">
    <citation type="submission" date="2009-08" db="EMBL/GenBank/DDBJ databases">
        <title>The complete genome of Chitinophaga pinensis DSM 2588.</title>
        <authorList>
            <consortium name="US DOE Joint Genome Institute (JGI-PGF)"/>
            <person name="Lucas S."/>
            <person name="Copeland A."/>
            <person name="Lapidus A."/>
            <person name="Glavina del Rio T."/>
            <person name="Dalin E."/>
            <person name="Tice H."/>
            <person name="Bruce D."/>
            <person name="Goodwin L."/>
            <person name="Pitluck S."/>
            <person name="Kyrpides N."/>
            <person name="Mavromatis K."/>
            <person name="Ivanova N."/>
            <person name="Mikhailova N."/>
            <person name="Sims D."/>
            <person name="Meinche L."/>
            <person name="Brettin T."/>
            <person name="Detter J.C."/>
            <person name="Han C."/>
            <person name="Larimer F."/>
            <person name="Land M."/>
            <person name="Hauser L."/>
            <person name="Markowitz V."/>
            <person name="Cheng J.-F."/>
            <person name="Hugenholtz P."/>
            <person name="Woyke T."/>
            <person name="Wu D."/>
            <person name="Spring S."/>
            <person name="Klenk H.-P."/>
            <person name="Eisen J.A."/>
        </authorList>
    </citation>
    <scope>NUCLEOTIDE SEQUENCE [LARGE SCALE GENOMIC DNA]</scope>
    <source>
        <strain evidence="4">ATCC 43595 / DSM 2588 / LMG 13176 / NBRC 15968 / NCIMB 11800 / UQM 2034</strain>
    </source>
</reference>
<dbReference type="Proteomes" id="UP000002215">
    <property type="component" value="Chromosome"/>
</dbReference>
<dbReference type="PROSITE" id="PS51257">
    <property type="entry name" value="PROKAR_LIPOPROTEIN"/>
    <property type="match status" value="1"/>
</dbReference>
<organism evidence="3 4">
    <name type="scientific">Chitinophaga pinensis (strain ATCC 43595 / DSM 2588 / LMG 13176 / NBRC 15968 / NCIMB 11800 / UQM 2034)</name>
    <dbReference type="NCBI Taxonomy" id="485918"/>
    <lineage>
        <taxon>Bacteria</taxon>
        <taxon>Pseudomonadati</taxon>
        <taxon>Bacteroidota</taxon>
        <taxon>Chitinophagia</taxon>
        <taxon>Chitinophagales</taxon>
        <taxon>Chitinophagaceae</taxon>
        <taxon>Chitinophaga</taxon>
    </lineage>
</organism>
<feature type="chain" id="PRO_5037884961" description="Beta-lactamase class A catalytic domain-containing protein" evidence="1">
    <location>
        <begin position="21"/>
        <end position="425"/>
    </location>
</feature>
<evidence type="ECO:0000313" key="3">
    <source>
        <dbReference type="EMBL" id="ACU63661.1"/>
    </source>
</evidence>
<keyword evidence="1" id="KW-0732">Signal</keyword>
<dbReference type="InterPro" id="IPR045155">
    <property type="entry name" value="Beta-lactam_cat"/>
</dbReference>
<dbReference type="KEGG" id="cpi:Cpin_6255"/>
<accession>A0A979GAD4</accession>
<dbReference type="EMBL" id="CP001699">
    <property type="protein sequence ID" value="ACU63661.1"/>
    <property type="molecule type" value="Genomic_DNA"/>
</dbReference>
<evidence type="ECO:0000256" key="1">
    <source>
        <dbReference type="SAM" id="SignalP"/>
    </source>
</evidence>
<dbReference type="Gene3D" id="3.40.710.10">
    <property type="entry name" value="DD-peptidase/beta-lactamase superfamily"/>
    <property type="match status" value="1"/>
</dbReference>